<keyword evidence="3" id="KW-1185">Reference proteome</keyword>
<protein>
    <recommendedName>
        <fullName evidence="1">SnoaL-like domain-containing protein</fullName>
    </recommendedName>
</protein>
<dbReference type="Proteomes" id="UP001499993">
    <property type="component" value="Unassembled WGS sequence"/>
</dbReference>
<dbReference type="SUPFAM" id="SSF54427">
    <property type="entry name" value="NTF2-like"/>
    <property type="match status" value="1"/>
</dbReference>
<accession>A0ABP9GHM7</accession>
<dbReference type="InterPro" id="IPR032710">
    <property type="entry name" value="NTF2-like_dom_sf"/>
</dbReference>
<dbReference type="Pfam" id="PF12680">
    <property type="entry name" value="SnoaL_2"/>
    <property type="match status" value="1"/>
</dbReference>
<sequence length="147" mass="15609">MRTMDYSKYEVTYFKGAGMTDVATEFLARLGTGDAAGAMELTTDDFHWTVGGKPGGGFALAGTYDRAGYLEMLGRAAASLPAGPRIEVVSATQTEERAVVETHVVGVSADGVDYDNRVVCVFELSGGKIAAVREYLDTIHAAAVFTR</sequence>
<evidence type="ECO:0000313" key="2">
    <source>
        <dbReference type="EMBL" id="GAA4944021.1"/>
    </source>
</evidence>
<dbReference type="InterPro" id="IPR037401">
    <property type="entry name" value="SnoaL-like"/>
</dbReference>
<dbReference type="EMBL" id="BAABIK010000014">
    <property type="protein sequence ID" value="GAA4944021.1"/>
    <property type="molecule type" value="Genomic_DNA"/>
</dbReference>
<comment type="caution">
    <text evidence="2">The sequence shown here is derived from an EMBL/GenBank/DDBJ whole genome shotgun (WGS) entry which is preliminary data.</text>
</comment>
<name>A0ABP9GHM7_9ACTN</name>
<evidence type="ECO:0000313" key="3">
    <source>
        <dbReference type="Proteomes" id="UP001499993"/>
    </source>
</evidence>
<gene>
    <name evidence="2" type="ORF">GCM10023224_28620</name>
</gene>
<organism evidence="2 3">
    <name type="scientific">Streptomonospora halophila</name>
    <dbReference type="NCBI Taxonomy" id="427369"/>
    <lineage>
        <taxon>Bacteria</taxon>
        <taxon>Bacillati</taxon>
        <taxon>Actinomycetota</taxon>
        <taxon>Actinomycetes</taxon>
        <taxon>Streptosporangiales</taxon>
        <taxon>Nocardiopsidaceae</taxon>
        <taxon>Streptomonospora</taxon>
    </lineage>
</organism>
<dbReference type="Gene3D" id="3.10.450.50">
    <property type="match status" value="1"/>
</dbReference>
<proteinExistence type="predicted"/>
<feature type="domain" description="SnoaL-like" evidence="1">
    <location>
        <begin position="24"/>
        <end position="131"/>
    </location>
</feature>
<evidence type="ECO:0000259" key="1">
    <source>
        <dbReference type="Pfam" id="PF12680"/>
    </source>
</evidence>
<reference evidence="3" key="1">
    <citation type="journal article" date="2019" name="Int. J. Syst. Evol. Microbiol.">
        <title>The Global Catalogue of Microorganisms (GCM) 10K type strain sequencing project: providing services to taxonomists for standard genome sequencing and annotation.</title>
        <authorList>
            <consortium name="The Broad Institute Genomics Platform"/>
            <consortium name="The Broad Institute Genome Sequencing Center for Infectious Disease"/>
            <person name="Wu L."/>
            <person name="Ma J."/>
        </authorList>
    </citation>
    <scope>NUCLEOTIDE SEQUENCE [LARGE SCALE GENOMIC DNA]</scope>
    <source>
        <strain evidence="3">JCM 18123</strain>
    </source>
</reference>